<dbReference type="GO" id="GO:0005886">
    <property type="term" value="C:plasma membrane"/>
    <property type="evidence" value="ECO:0000318"/>
    <property type="project" value="GO_Central"/>
</dbReference>
<reference evidence="12" key="1">
    <citation type="submission" date="2009-12" db="EMBL/GenBank/DDBJ databases">
        <title>The Genome Sequence of Anolis carolinensis (Green Anole Lizard).</title>
        <authorList>
            <consortium name="The Genome Sequencing Platform"/>
            <person name="Di Palma F."/>
            <person name="Alfoldi J."/>
            <person name="Heiman D."/>
            <person name="Young S."/>
            <person name="Grabherr M."/>
            <person name="Johnson J."/>
            <person name="Lander E.S."/>
            <person name="Lindblad-Toh K."/>
        </authorList>
    </citation>
    <scope>NUCLEOTIDE SEQUENCE [LARGE SCALE GENOMIC DNA]</scope>
    <source>
        <strain evidence="12">JBL SC #1</strain>
    </source>
</reference>
<dbReference type="InParanoid" id="H9GG79"/>
<keyword evidence="2" id="KW-1003">Cell membrane</keyword>
<feature type="domain" description="G-protein coupled receptors family 1 profile" evidence="11">
    <location>
        <begin position="25"/>
        <end position="273"/>
    </location>
</feature>
<keyword evidence="3 9" id="KW-0812">Transmembrane</keyword>
<dbReference type="eggNOG" id="ENOG502QQGM">
    <property type="taxonomic scope" value="Eukaryota"/>
</dbReference>
<dbReference type="Pfam" id="PF00001">
    <property type="entry name" value="7tm_1"/>
    <property type="match status" value="1"/>
</dbReference>
<evidence type="ECO:0000313" key="12">
    <source>
        <dbReference type="Ensembl" id="ENSACAP00000010083.3"/>
    </source>
</evidence>
<evidence type="ECO:0000259" key="11">
    <source>
        <dbReference type="PROSITE" id="PS50262"/>
    </source>
</evidence>
<evidence type="ECO:0000256" key="9">
    <source>
        <dbReference type="RuleBase" id="RU000688"/>
    </source>
</evidence>
<dbReference type="KEGG" id="acs:100551691"/>
<feature type="transmembrane region" description="Helical" evidence="10">
    <location>
        <begin position="183"/>
        <end position="207"/>
    </location>
</feature>
<dbReference type="GeneID" id="103279937"/>
<dbReference type="GO" id="GO:0071398">
    <property type="term" value="P:cellular response to fatty acid"/>
    <property type="evidence" value="ECO:0000318"/>
    <property type="project" value="GO_Central"/>
</dbReference>
<organism evidence="12 13">
    <name type="scientific">Anolis carolinensis</name>
    <name type="common">Green anole</name>
    <name type="synonym">American chameleon</name>
    <dbReference type="NCBI Taxonomy" id="28377"/>
    <lineage>
        <taxon>Eukaryota</taxon>
        <taxon>Metazoa</taxon>
        <taxon>Chordata</taxon>
        <taxon>Craniata</taxon>
        <taxon>Vertebrata</taxon>
        <taxon>Euteleostomi</taxon>
        <taxon>Lepidosauria</taxon>
        <taxon>Squamata</taxon>
        <taxon>Bifurcata</taxon>
        <taxon>Unidentata</taxon>
        <taxon>Episquamata</taxon>
        <taxon>Toxicofera</taxon>
        <taxon>Iguania</taxon>
        <taxon>Dactyloidae</taxon>
        <taxon>Anolis</taxon>
    </lineage>
</organism>
<dbReference type="Gene3D" id="1.20.1070.10">
    <property type="entry name" value="Rhodopsin 7-helix transmembrane proteins"/>
    <property type="match status" value="1"/>
</dbReference>
<evidence type="ECO:0000313" key="13">
    <source>
        <dbReference type="Proteomes" id="UP000001646"/>
    </source>
</evidence>
<feature type="transmembrane region" description="Helical" evidence="10">
    <location>
        <begin position="46"/>
        <end position="64"/>
    </location>
</feature>
<keyword evidence="7 9" id="KW-0675">Receptor</keyword>
<dbReference type="SUPFAM" id="SSF81321">
    <property type="entry name" value="Family A G protein-coupled receptor-like"/>
    <property type="match status" value="1"/>
</dbReference>
<evidence type="ECO:0000256" key="3">
    <source>
        <dbReference type="ARBA" id="ARBA00022692"/>
    </source>
</evidence>
<feature type="transmembrane region" description="Helical" evidence="10">
    <location>
        <begin position="219"/>
        <end position="238"/>
    </location>
</feature>
<evidence type="ECO:0000256" key="8">
    <source>
        <dbReference type="ARBA" id="ARBA00023224"/>
    </source>
</evidence>
<name>H9GG79_ANOCA</name>
<protein>
    <recommendedName>
        <fullName evidence="11">G-protein coupled receptors family 1 profile domain-containing protein</fullName>
    </recommendedName>
</protein>
<dbReference type="OrthoDB" id="5961208at2759"/>
<sequence length="326" mass="37391">MPSSYEARSFYLSIYVLAILTGLPTNLLALHALVKKLRTKATPNSILLFNLTLSDLIFLAFLPLKVSEQFAGHWALPLFLCPLSGLLYFSTIYTSTLFLTAVSVERYLGVAYPLHYRLRRHLVYVVVASLTLWTCCFGHCSIVYITEFHPYNFSLPVNFSKDLCYRNFTNEQLTILLPVRLELGIVLFLVPSLITCFCYFSFMRIVITSAHIRKSKKQRAVGLVAATLAIFIICFSPYNISHVVGFIQWESPEWRDEALIPSTFSASLDPIIFYFSSSAVQRSCWNFLNWVKRIFTLPSLMHKVFFRKTQNLRRPSPQESICSSKL</sequence>
<proteinExistence type="inferred from homology"/>
<keyword evidence="4 10" id="KW-1133">Transmembrane helix</keyword>
<evidence type="ECO:0000256" key="10">
    <source>
        <dbReference type="SAM" id="Phobius"/>
    </source>
</evidence>
<feature type="transmembrane region" description="Helical" evidence="10">
    <location>
        <begin position="122"/>
        <end position="145"/>
    </location>
</feature>
<comment type="subcellular location">
    <subcellularLocation>
        <location evidence="1">Cell membrane</location>
        <topology evidence="1">Multi-pass membrane protein</topology>
    </subcellularLocation>
</comment>
<feature type="transmembrane region" description="Helical" evidence="10">
    <location>
        <begin position="12"/>
        <end position="34"/>
    </location>
</feature>
<dbReference type="InterPro" id="IPR013312">
    <property type="entry name" value="GPR40-rel_orph"/>
</dbReference>
<evidence type="ECO:0000256" key="7">
    <source>
        <dbReference type="ARBA" id="ARBA00023170"/>
    </source>
</evidence>
<dbReference type="PRINTS" id="PR01904">
    <property type="entry name" value="GPR40FAMILY"/>
</dbReference>
<keyword evidence="5 9" id="KW-0297">G-protein coupled receptor</keyword>
<keyword evidence="13" id="KW-1185">Reference proteome</keyword>
<evidence type="ECO:0000256" key="6">
    <source>
        <dbReference type="ARBA" id="ARBA00023136"/>
    </source>
</evidence>
<dbReference type="PROSITE" id="PS50262">
    <property type="entry name" value="G_PROTEIN_RECEP_F1_2"/>
    <property type="match status" value="1"/>
</dbReference>
<dbReference type="PROSITE" id="PS00237">
    <property type="entry name" value="G_PROTEIN_RECEP_F1_1"/>
    <property type="match status" value="1"/>
</dbReference>
<evidence type="ECO:0000256" key="4">
    <source>
        <dbReference type="ARBA" id="ARBA00022989"/>
    </source>
</evidence>
<dbReference type="PRINTS" id="PR00237">
    <property type="entry name" value="GPCRRHODOPSN"/>
</dbReference>
<accession>H9GG79</accession>
<comment type="similarity">
    <text evidence="9">Belongs to the G-protein coupled receptor 1 family.</text>
</comment>
<dbReference type="InterPro" id="IPR000276">
    <property type="entry name" value="GPCR_Rhodpsn"/>
</dbReference>
<dbReference type="PANTHER" id="PTHR45822:SF8">
    <property type="entry name" value="FREE FATTY ACID RECEPTOR 3-RELATED"/>
    <property type="match status" value="1"/>
</dbReference>
<dbReference type="Proteomes" id="UP000001646">
    <property type="component" value="Unplaced"/>
</dbReference>
<dbReference type="GO" id="GO:0007186">
    <property type="term" value="P:G protein-coupled receptor signaling pathway"/>
    <property type="evidence" value="ECO:0000318"/>
    <property type="project" value="GO_Central"/>
</dbReference>
<reference evidence="12" key="2">
    <citation type="submission" date="2025-08" db="UniProtKB">
        <authorList>
            <consortium name="Ensembl"/>
        </authorList>
    </citation>
    <scope>IDENTIFICATION</scope>
</reference>
<dbReference type="AlphaFoldDB" id="H9GG79"/>
<feature type="transmembrane region" description="Helical" evidence="10">
    <location>
        <begin position="76"/>
        <end position="102"/>
    </location>
</feature>
<evidence type="ECO:0000256" key="5">
    <source>
        <dbReference type="ARBA" id="ARBA00023040"/>
    </source>
</evidence>
<keyword evidence="6 10" id="KW-0472">Membrane</keyword>
<dbReference type="GO" id="GO:0004930">
    <property type="term" value="F:G protein-coupled receptor activity"/>
    <property type="evidence" value="ECO:0000318"/>
    <property type="project" value="GO_Central"/>
</dbReference>
<gene>
    <name evidence="12" type="primary">LOC103279937</name>
</gene>
<dbReference type="GeneTree" id="ENSGT00990000203527"/>
<reference evidence="12" key="3">
    <citation type="submission" date="2025-09" db="UniProtKB">
        <authorList>
            <consortium name="Ensembl"/>
        </authorList>
    </citation>
    <scope>IDENTIFICATION</scope>
</reference>
<dbReference type="Ensembl" id="ENSACAT00000010290.3">
    <property type="protein sequence ID" value="ENSACAP00000010083.3"/>
    <property type="gene ID" value="ENSACAG00000010290.3"/>
</dbReference>
<keyword evidence="8 9" id="KW-0807">Transducer</keyword>
<evidence type="ECO:0000256" key="2">
    <source>
        <dbReference type="ARBA" id="ARBA00022475"/>
    </source>
</evidence>
<dbReference type="CDD" id="cd15170">
    <property type="entry name" value="7tmA_FFAR2_FFAR3"/>
    <property type="match status" value="1"/>
</dbReference>
<dbReference type="PANTHER" id="PTHR45822">
    <property type="entry name" value="FREE FATTY ACID RECEPTOR 2-RELATED"/>
    <property type="match status" value="1"/>
</dbReference>
<evidence type="ECO:0000256" key="1">
    <source>
        <dbReference type="ARBA" id="ARBA00004651"/>
    </source>
</evidence>
<dbReference type="HOGENOM" id="CLU_009579_8_4_1"/>
<dbReference type="Bgee" id="ENSACAG00000010290">
    <property type="expression patterns" value="Expressed in forelimb bud and 3 other cell types or tissues"/>
</dbReference>
<dbReference type="InterPro" id="IPR017452">
    <property type="entry name" value="GPCR_Rhodpsn_7TM"/>
</dbReference>